<dbReference type="InterPro" id="IPR035965">
    <property type="entry name" value="PAS-like_dom_sf"/>
</dbReference>
<gene>
    <name evidence="3" type="ORF">ADJ77_10900</name>
    <name evidence="4" type="ORF">J5A51_01155</name>
</gene>
<dbReference type="KEGG" id="pfus:ADJ77_10900"/>
<evidence type="ECO:0000313" key="4">
    <source>
        <dbReference type="EMBL" id="QUB85904.1"/>
    </source>
</evidence>
<protein>
    <submittedName>
        <fullName evidence="4">DUF438 domain-containing protein</fullName>
    </submittedName>
    <submittedName>
        <fullName evidence="3">Diguanylate cyclase</fullName>
    </submittedName>
</protein>
<reference evidence="3 5" key="1">
    <citation type="submission" date="2015-07" db="EMBL/GenBank/DDBJ databases">
        <authorList>
            <person name="Noorani M."/>
        </authorList>
    </citation>
    <scope>NUCLEOTIDE SEQUENCE [LARGE SCALE GENOMIC DNA]</scope>
    <source>
        <strain evidence="3 5">W1435</strain>
    </source>
</reference>
<sequence>MANKMKEFLPKIEMEKMQALQEVEEKYETGLITLEEAREVMRTKVGTIRPYHIAYMEQNLKTGDEDECIRADMRRMMELVEGFMDNSRPELPAGHPLIHYYKENDEMRRLLLAVEDLMQYPVIKNQWLELYDQIRQYPIHYQRKQNQLYPLLEKKGFDRPTTTMWIFDDIIRDEIKESVQLLETGDEETFIAAQEPFIAHARDLMEKEETILYPTSLALITPEEFEDMKSGDQEIGFAFFNVETPSTPDTQYSSPKEGFAEDLQALLSKYGYAAGPQQELDVATGKLTLEQVNLIYKHLPVDISFVDENELVKFYSDTDHRIFPRSKNVIGRQVSNCHPRKSVHIVEEIVEKFRSGEQDKAEFWINKPEVFIYIVYFAVRDAEGRFRGVLEMMQDCTHIRELTGSQTLLTWAGKDSSSDDSDSSVGSAEPATTNPTGDDGNESHAPSLDITSDTLLKDLFATYPHLKKELASRYPSFKMLNSPLGKLILKKATIRTASERSGLGEEQLVKLIKDCL</sequence>
<dbReference type="eggNOG" id="COG2461">
    <property type="taxonomic scope" value="Bacteria"/>
</dbReference>
<keyword evidence="6" id="KW-1185">Reference proteome</keyword>
<dbReference type="Proteomes" id="UP000060345">
    <property type="component" value="Chromosome 2"/>
</dbReference>
<dbReference type="GO" id="GO:0005886">
    <property type="term" value="C:plasma membrane"/>
    <property type="evidence" value="ECO:0007669"/>
    <property type="project" value="TreeGrafter"/>
</dbReference>
<dbReference type="Pfam" id="PF01814">
    <property type="entry name" value="Hemerythrin"/>
    <property type="match status" value="1"/>
</dbReference>
<dbReference type="PANTHER" id="PTHR39966">
    <property type="entry name" value="BLL2471 PROTEIN-RELATED"/>
    <property type="match status" value="1"/>
</dbReference>
<feature type="region of interest" description="Disordered" evidence="1">
    <location>
        <begin position="413"/>
        <end position="447"/>
    </location>
</feature>
<feature type="domain" description="Hemerythrin-like" evidence="2">
    <location>
        <begin position="101"/>
        <end position="214"/>
    </location>
</feature>
<dbReference type="SUPFAM" id="SSF55785">
    <property type="entry name" value="PYP-like sensor domain (PAS domain)"/>
    <property type="match status" value="1"/>
</dbReference>
<dbReference type="PANTHER" id="PTHR39966:SF3">
    <property type="entry name" value="DUF438 DOMAIN-CONTAINING PROTEIN"/>
    <property type="match status" value="1"/>
</dbReference>
<dbReference type="InterPro" id="IPR012312">
    <property type="entry name" value="Hemerythrin-like"/>
</dbReference>
<dbReference type="AlphaFoldDB" id="A0A0K1NN15"/>
<dbReference type="EMBL" id="CP072369">
    <property type="protein sequence ID" value="QUB85904.1"/>
    <property type="molecule type" value="Genomic_DNA"/>
</dbReference>
<reference evidence="4 6" key="2">
    <citation type="submission" date="2021-03" db="EMBL/GenBank/DDBJ databases">
        <title>Human Oral Microbial Genomes.</title>
        <authorList>
            <person name="Johnston C.D."/>
            <person name="Chen T."/>
            <person name="Dewhirst F.E."/>
        </authorList>
    </citation>
    <scope>NUCLEOTIDE SEQUENCE [LARGE SCALE GENOMIC DNA]</scope>
    <source>
        <strain evidence="4 6">W1435</strain>
    </source>
</reference>
<name>A0A0K1NN15_9BACT</name>
<accession>A0A0K1NN15</accession>
<dbReference type="STRING" id="1236517.ADJ77_10900"/>
<dbReference type="EMBL" id="CP012075">
    <property type="protein sequence ID" value="AKU70283.1"/>
    <property type="molecule type" value="Genomic_DNA"/>
</dbReference>
<evidence type="ECO:0000313" key="6">
    <source>
        <dbReference type="Proteomes" id="UP000682005"/>
    </source>
</evidence>
<dbReference type="RefSeq" id="WP_050696405.1">
    <property type="nucleotide sequence ID" value="NZ_CP012075.1"/>
</dbReference>
<evidence type="ECO:0000256" key="1">
    <source>
        <dbReference type="SAM" id="MobiDB-lite"/>
    </source>
</evidence>
<evidence type="ECO:0000259" key="2">
    <source>
        <dbReference type="Pfam" id="PF01814"/>
    </source>
</evidence>
<dbReference type="Pfam" id="PF13596">
    <property type="entry name" value="PAS_10"/>
    <property type="match status" value="1"/>
</dbReference>
<dbReference type="Proteomes" id="UP000682005">
    <property type="component" value="Chromosome 2"/>
</dbReference>
<proteinExistence type="predicted"/>
<evidence type="ECO:0000313" key="5">
    <source>
        <dbReference type="Proteomes" id="UP000060345"/>
    </source>
</evidence>
<organism evidence="3 5">
    <name type="scientific">Prevotella fusca JCM 17724</name>
    <dbReference type="NCBI Taxonomy" id="1236517"/>
    <lineage>
        <taxon>Bacteria</taxon>
        <taxon>Pseudomonadati</taxon>
        <taxon>Bacteroidota</taxon>
        <taxon>Bacteroidia</taxon>
        <taxon>Bacteroidales</taxon>
        <taxon>Prevotellaceae</taxon>
        <taxon>Prevotella</taxon>
    </lineage>
</organism>
<evidence type="ECO:0000313" key="3">
    <source>
        <dbReference type="EMBL" id="AKU70283.1"/>
    </source>
</evidence>
<dbReference type="Gene3D" id="3.30.450.20">
    <property type="entry name" value="PAS domain"/>
    <property type="match status" value="1"/>
</dbReference>